<evidence type="ECO:0000256" key="1">
    <source>
        <dbReference type="SAM" id="MobiDB-lite"/>
    </source>
</evidence>
<keyword evidence="4" id="KW-1185">Reference proteome</keyword>
<dbReference type="EMBL" id="KB097744">
    <property type="protein sequence ID" value="ESN90827.1"/>
    <property type="molecule type" value="Genomic_DNA"/>
</dbReference>
<dbReference type="Proteomes" id="UP000015101">
    <property type="component" value="Unassembled WGS sequence"/>
</dbReference>
<dbReference type="CTD" id="20208568"/>
<reference evidence="3" key="3">
    <citation type="submission" date="2015-06" db="UniProtKB">
        <authorList>
            <consortium name="EnsemblMetazoa"/>
        </authorList>
    </citation>
    <scope>IDENTIFICATION</scope>
</reference>
<dbReference type="InParanoid" id="T1FIB9"/>
<dbReference type="KEGG" id="hro:HELRODRAFT_182536"/>
<dbReference type="AlphaFoldDB" id="T1FIB9"/>
<proteinExistence type="predicted"/>
<accession>T1FIB9</accession>
<organism evidence="3 4">
    <name type="scientific">Helobdella robusta</name>
    <name type="common">Californian leech</name>
    <dbReference type="NCBI Taxonomy" id="6412"/>
    <lineage>
        <taxon>Eukaryota</taxon>
        <taxon>Metazoa</taxon>
        <taxon>Spiralia</taxon>
        <taxon>Lophotrochozoa</taxon>
        <taxon>Annelida</taxon>
        <taxon>Clitellata</taxon>
        <taxon>Hirudinea</taxon>
        <taxon>Rhynchobdellida</taxon>
        <taxon>Glossiphoniidae</taxon>
        <taxon>Helobdella</taxon>
    </lineage>
</organism>
<feature type="compositionally biased region" description="Basic and acidic residues" evidence="1">
    <location>
        <begin position="52"/>
        <end position="81"/>
    </location>
</feature>
<reference evidence="2 4" key="2">
    <citation type="journal article" date="2013" name="Nature">
        <title>Insights into bilaterian evolution from three spiralian genomes.</title>
        <authorList>
            <person name="Simakov O."/>
            <person name="Marletaz F."/>
            <person name="Cho S.J."/>
            <person name="Edsinger-Gonzales E."/>
            <person name="Havlak P."/>
            <person name="Hellsten U."/>
            <person name="Kuo D.H."/>
            <person name="Larsson T."/>
            <person name="Lv J."/>
            <person name="Arendt D."/>
            <person name="Savage R."/>
            <person name="Osoegawa K."/>
            <person name="de Jong P."/>
            <person name="Grimwood J."/>
            <person name="Chapman J.A."/>
            <person name="Shapiro H."/>
            <person name="Aerts A."/>
            <person name="Otillar R.P."/>
            <person name="Terry A.Y."/>
            <person name="Boore J.L."/>
            <person name="Grigoriev I.V."/>
            <person name="Lindberg D.R."/>
            <person name="Seaver E.C."/>
            <person name="Weisblat D.A."/>
            <person name="Putnam N.H."/>
            <person name="Rokhsar D.S."/>
        </authorList>
    </citation>
    <scope>NUCLEOTIDE SEQUENCE</scope>
</reference>
<feature type="region of interest" description="Disordered" evidence="1">
    <location>
        <begin position="1"/>
        <end position="33"/>
    </location>
</feature>
<dbReference type="GeneID" id="20208568"/>
<name>T1FIB9_HELRO</name>
<feature type="region of interest" description="Disordered" evidence="1">
    <location>
        <begin position="52"/>
        <end position="96"/>
    </location>
</feature>
<reference evidence="4" key="1">
    <citation type="submission" date="2012-12" db="EMBL/GenBank/DDBJ databases">
        <authorList>
            <person name="Hellsten U."/>
            <person name="Grimwood J."/>
            <person name="Chapman J.A."/>
            <person name="Shapiro H."/>
            <person name="Aerts A."/>
            <person name="Otillar R.P."/>
            <person name="Terry A.Y."/>
            <person name="Boore J.L."/>
            <person name="Simakov O."/>
            <person name="Marletaz F."/>
            <person name="Cho S.-J."/>
            <person name="Edsinger-Gonzales E."/>
            <person name="Havlak P."/>
            <person name="Kuo D.-H."/>
            <person name="Larsson T."/>
            <person name="Lv J."/>
            <person name="Arendt D."/>
            <person name="Savage R."/>
            <person name="Osoegawa K."/>
            <person name="de Jong P."/>
            <person name="Lindberg D.R."/>
            <person name="Seaver E.C."/>
            <person name="Weisblat D.A."/>
            <person name="Putnam N.H."/>
            <person name="Grigoriev I.V."/>
            <person name="Rokhsar D.S."/>
        </authorList>
    </citation>
    <scope>NUCLEOTIDE SEQUENCE</scope>
</reference>
<evidence type="ECO:0000313" key="4">
    <source>
        <dbReference type="Proteomes" id="UP000015101"/>
    </source>
</evidence>
<evidence type="ECO:0000313" key="2">
    <source>
        <dbReference type="EMBL" id="ESN90827.1"/>
    </source>
</evidence>
<dbReference type="EMBL" id="AMQM01008243">
    <property type="status" value="NOT_ANNOTATED_CDS"/>
    <property type="molecule type" value="Genomic_DNA"/>
</dbReference>
<gene>
    <name evidence="3" type="primary">20208568</name>
    <name evidence="2" type="ORF">HELRODRAFT_182536</name>
</gene>
<evidence type="ECO:0000313" key="3">
    <source>
        <dbReference type="EnsemblMetazoa" id="HelroP182536"/>
    </source>
</evidence>
<dbReference type="EnsemblMetazoa" id="HelroT182536">
    <property type="protein sequence ID" value="HelroP182536"/>
    <property type="gene ID" value="HelroG182536"/>
</dbReference>
<protein>
    <submittedName>
        <fullName evidence="2 3">Uncharacterized protein</fullName>
    </submittedName>
</protein>
<dbReference type="RefSeq" id="XP_009031037.1">
    <property type="nucleotide sequence ID" value="XM_009032789.1"/>
</dbReference>
<sequence length="163" mass="19356">MKHLLNDDVDFDGTYDSNNNNNQHQQHRHTSHLSFQQQLANEFSKKWNEDEPKAFGKELQDKLQRPRHQADEQPDELRDEPAPQPIRQQQQQHTKYQQHYINNPCLSSENSTSTEERHEQLQHTIRELTQLPFLQMESEFVSHANRLLSNLSDRIDAYVGLFI</sequence>
<dbReference type="HOGENOM" id="CLU_1628877_0_0_1"/>